<dbReference type="RefSeq" id="WP_100678092.1">
    <property type="nucleotide sequence ID" value="NZ_NIPO01000001.1"/>
</dbReference>
<dbReference type="SUPFAM" id="SSF56801">
    <property type="entry name" value="Acetyl-CoA synthetase-like"/>
    <property type="match status" value="1"/>
</dbReference>
<dbReference type="Gene3D" id="3.30.300.30">
    <property type="match status" value="1"/>
</dbReference>
<protein>
    <submittedName>
        <fullName evidence="2">O-succinylbenzoic acid--CoA ligase</fullName>
    </submittedName>
</protein>
<sequence>MDWSHIHSDFKLNGKAYSSSKFIDLAHQYTQSEKENERDFGQLILDWFNESPFMTVHTSGTTGTPKPIQIEKRQMVNSAKATTGFFDLKSKDTALLCMPVKYIAGKMMLIRALVSGLELDVIEPISNPLHFTQNNYDFAAMVPLQVEKSLPELHRIKKLIIGGAKLDDTLRQKLLSLPTVCYETYGMTETITHIAAKKIEEHYFSALPHVTFSIDDRECLVINAPNVSQKLIITNDIVDLIDNNHFEWLGRIDNVINSGGVKIFPEKIENILAEKINQRFFIAGLPDKHLGQKVTLIIEGMPYSITDDYFESLHQYEKPKEIFFVDQFAETPTGKIKRKEISELVIRQEL</sequence>
<name>A0A2M9R764_9FLAO</name>
<dbReference type="GO" id="GO:0031956">
    <property type="term" value="F:medium-chain fatty acid-CoA ligase activity"/>
    <property type="evidence" value="ECO:0007669"/>
    <property type="project" value="TreeGrafter"/>
</dbReference>
<dbReference type="InterPro" id="IPR042099">
    <property type="entry name" value="ANL_N_sf"/>
</dbReference>
<dbReference type="Proteomes" id="UP000231960">
    <property type="component" value="Unassembled WGS sequence"/>
</dbReference>
<dbReference type="PANTHER" id="PTHR43201">
    <property type="entry name" value="ACYL-COA SYNTHETASE"/>
    <property type="match status" value="1"/>
</dbReference>
<reference evidence="2 3" key="1">
    <citation type="submission" date="2017-06" db="EMBL/GenBank/DDBJ databases">
        <title>Description of Avrilella dinanensis gen. nov. sp. nov.</title>
        <authorList>
            <person name="Leyer C."/>
            <person name="Sassi M."/>
            <person name="Minet J."/>
            <person name="Kayal S."/>
            <person name="Cattoir V."/>
        </authorList>
    </citation>
    <scope>NUCLEOTIDE SEQUENCE [LARGE SCALE GENOMIC DNA]</scope>
    <source>
        <strain evidence="2 3">UR159</strain>
    </source>
</reference>
<dbReference type="AlphaFoldDB" id="A0A2M9R764"/>
<evidence type="ECO:0000259" key="1">
    <source>
        <dbReference type="Pfam" id="PF00501"/>
    </source>
</evidence>
<dbReference type="InterPro" id="IPR045851">
    <property type="entry name" value="AMP-bd_C_sf"/>
</dbReference>
<keyword evidence="2" id="KW-0436">Ligase</keyword>
<dbReference type="GO" id="GO:0006631">
    <property type="term" value="P:fatty acid metabolic process"/>
    <property type="evidence" value="ECO:0007669"/>
    <property type="project" value="TreeGrafter"/>
</dbReference>
<gene>
    <name evidence="2" type="ORF">CDL10_08245</name>
</gene>
<evidence type="ECO:0000313" key="3">
    <source>
        <dbReference type="Proteomes" id="UP000231960"/>
    </source>
</evidence>
<feature type="domain" description="AMP-dependent synthetase/ligase" evidence="1">
    <location>
        <begin position="49"/>
        <end position="224"/>
    </location>
</feature>
<dbReference type="OrthoDB" id="8870348at2"/>
<organism evidence="2 3">
    <name type="scientific">Avrilella dinanensis</name>
    <dbReference type="NCBI Taxonomy" id="2008672"/>
    <lineage>
        <taxon>Bacteria</taxon>
        <taxon>Pseudomonadati</taxon>
        <taxon>Bacteroidota</taxon>
        <taxon>Flavobacteriia</taxon>
        <taxon>Flavobacteriales</taxon>
        <taxon>Flavobacteriaceae</taxon>
        <taxon>Avrilella</taxon>
    </lineage>
</organism>
<accession>A0A2M9R764</accession>
<dbReference type="Pfam" id="PF00501">
    <property type="entry name" value="AMP-binding"/>
    <property type="match status" value="1"/>
</dbReference>
<dbReference type="Gene3D" id="3.40.50.12780">
    <property type="entry name" value="N-terminal domain of ligase-like"/>
    <property type="match status" value="1"/>
</dbReference>
<comment type="caution">
    <text evidence="2">The sequence shown here is derived from an EMBL/GenBank/DDBJ whole genome shotgun (WGS) entry which is preliminary data.</text>
</comment>
<dbReference type="InterPro" id="IPR000873">
    <property type="entry name" value="AMP-dep_synth/lig_dom"/>
</dbReference>
<dbReference type="PANTHER" id="PTHR43201:SF32">
    <property type="entry name" value="2-SUCCINYLBENZOATE--COA LIGASE, CHLOROPLASTIC_PEROXISOMAL"/>
    <property type="match status" value="1"/>
</dbReference>
<proteinExistence type="predicted"/>
<dbReference type="EMBL" id="NIPO01000001">
    <property type="protein sequence ID" value="PJR04533.1"/>
    <property type="molecule type" value="Genomic_DNA"/>
</dbReference>
<keyword evidence="3" id="KW-1185">Reference proteome</keyword>
<evidence type="ECO:0000313" key="2">
    <source>
        <dbReference type="EMBL" id="PJR04533.1"/>
    </source>
</evidence>